<name>A0A4Y7IBL3_PAPSO</name>
<accession>A0A4Y7IBL3</accession>
<keyword evidence="3" id="KW-1185">Reference proteome</keyword>
<dbReference type="Gramene" id="RZC45031">
    <property type="protein sequence ID" value="RZC45031"/>
    <property type="gene ID" value="C5167_037980"/>
</dbReference>
<gene>
    <name evidence="2" type="ORF">C5167_037980</name>
</gene>
<feature type="compositionally biased region" description="Basic residues" evidence="1">
    <location>
        <begin position="48"/>
        <end position="63"/>
    </location>
</feature>
<feature type="region of interest" description="Disordered" evidence="1">
    <location>
        <begin position="1"/>
        <end position="63"/>
    </location>
</feature>
<dbReference type="EMBL" id="CM010715">
    <property type="protein sequence ID" value="RZC45031.1"/>
    <property type="molecule type" value="Genomic_DNA"/>
</dbReference>
<dbReference type="Proteomes" id="UP000316621">
    <property type="component" value="Chromosome 1"/>
</dbReference>
<evidence type="ECO:0000313" key="2">
    <source>
        <dbReference type="EMBL" id="RZC45031.1"/>
    </source>
</evidence>
<evidence type="ECO:0000256" key="1">
    <source>
        <dbReference type="SAM" id="MobiDB-lite"/>
    </source>
</evidence>
<evidence type="ECO:0000313" key="3">
    <source>
        <dbReference type="Proteomes" id="UP000316621"/>
    </source>
</evidence>
<reference evidence="2 3" key="1">
    <citation type="journal article" date="2018" name="Science">
        <title>The opium poppy genome and morphinan production.</title>
        <authorList>
            <person name="Guo L."/>
            <person name="Winzer T."/>
            <person name="Yang X."/>
            <person name="Li Y."/>
            <person name="Ning Z."/>
            <person name="He Z."/>
            <person name="Teodor R."/>
            <person name="Lu Y."/>
            <person name="Bowser T.A."/>
            <person name="Graham I.A."/>
            <person name="Ye K."/>
        </authorList>
    </citation>
    <scope>NUCLEOTIDE SEQUENCE [LARGE SCALE GENOMIC DNA]</scope>
    <source>
        <strain evidence="3">cv. HN1</strain>
        <tissue evidence="2">Leaves</tissue>
    </source>
</reference>
<sequence length="63" mass="6902">MDDGGGMRNKHSKKRGVGESMEASLAGKVTLKMDGGSGGGICNNADLKKKKKKKKRRRRKKKE</sequence>
<organism evidence="2 3">
    <name type="scientific">Papaver somniferum</name>
    <name type="common">Opium poppy</name>
    <dbReference type="NCBI Taxonomy" id="3469"/>
    <lineage>
        <taxon>Eukaryota</taxon>
        <taxon>Viridiplantae</taxon>
        <taxon>Streptophyta</taxon>
        <taxon>Embryophyta</taxon>
        <taxon>Tracheophyta</taxon>
        <taxon>Spermatophyta</taxon>
        <taxon>Magnoliopsida</taxon>
        <taxon>Ranunculales</taxon>
        <taxon>Papaveraceae</taxon>
        <taxon>Papaveroideae</taxon>
        <taxon>Papaver</taxon>
    </lineage>
</organism>
<dbReference type="AlphaFoldDB" id="A0A4Y7IBL3"/>
<proteinExistence type="predicted"/>
<protein>
    <submittedName>
        <fullName evidence="2">Uncharacterized protein</fullName>
    </submittedName>
</protein>